<protein>
    <recommendedName>
        <fullName evidence="3">LicD family protein</fullName>
    </recommendedName>
</protein>
<sequence>MKIPFGNDPGRKAKYIQSMRKVSEFFMLRYGLPLFPAYGTLLGYARDGSLIDHDDDVDTAYLSRQQSLEGVAAEFWHIMRDMKNLGHEVTIVDTGHCNLSLRDSNLPGVDIFASWLSPEDNFFCYPRILEKAPGQVLFEKIELEGEIFIAPQPIEAFVKMMYGDNWKTPDRQWQSVVPRKMKRIMEALKVLSEDI</sequence>
<reference evidence="1 2" key="1">
    <citation type="journal article" date="2014" name="J Genomics">
        <title>Draft Genome Sequence of the Extremely Halophilic Phototrophic Purple Sulfur Bacterium Halorhodospira halochloris.</title>
        <authorList>
            <person name="Singh K.S."/>
            <person name="Kirksey J."/>
            <person name="Hoff W.D."/>
            <person name="Deole R."/>
        </authorList>
    </citation>
    <scope>NUCLEOTIDE SEQUENCE [LARGE SCALE GENOMIC DNA]</scope>
    <source>
        <strain evidence="1 2">A</strain>
    </source>
</reference>
<evidence type="ECO:0008006" key="3">
    <source>
        <dbReference type="Google" id="ProtNLM"/>
    </source>
</evidence>
<dbReference type="EMBL" id="CP007268">
    <property type="protein sequence ID" value="AHK80736.1"/>
    <property type="molecule type" value="Genomic_DNA"/>
</dbReference>
<accession>W8KYW1</accession>
<dbReference type="KEGG" id="hhc:M911_11995"/>
<proteinExistence type="predicted"/>
<reference evidence="2" key="2">
    <citation type="submission" date="2014-02" db="EMBL/GenBank/DDBJ databases">
        <title>Draft Genome Sequence of extremely halophilic bacteria Halorhodospira halochloris.</title>
        <authorList>
            <person name="Singh K.S."/>
        </authorList>
    </citation>
    <scope>NUCLEOTIDE SEQUENCE [LARGE SCALE GENOMIC DNA]</scope>
    <source>
        <strain evidence="2">A</strain>
    </source>
</reference>
<dbReference type="Proteomes" id="UP000019442">
    <property type="component" value="Chromosome"/>
</dbReference>
<keyword evidence="2" id="KW-1185">Reference proteome</keyword>
<name>W8KYW1_9GAMM</name>
<evidence type="ECO:0000313" key="1">
    <source>
        <dbReference type="EMBL" id="AHK80736.1"/>
    </source>
</evidence>
<organism evidence="1 2">
    <name type="scientific">Ectothiorhodospira haloalkaliphila</name>
    <dbReference type="NCBI Taxonomy" id="421628"/>
    <lineage>
        <taxon>Bacteria</taxon>
        <taxon>Pseudomonadati</taxon>
        <taxon>Pseudomonadota</taxon>
        <taxon>Gammaproteobacteria</taxon>
        <taxon>Chromatiales</taxon>
        <taxon>Ectothiorhodospiraceae</taxon>
        <taxon>Ectothiorhodospira</taxon>
    </lineage>
</organism>
<evidence type="ECO:0000313" key="2">
    <source>
        <dbReference type="Proteomes" id="UP000019442"/>
    </source>
</evidence>
<dbReference type="HOGENOM" id="CLU_1394635_0_0_6"/>
<dbReference type="AlphaFoldDB" id="W8KYW1"/>
<gene>
    <name evidence="1" type="ORF">M911_11995</name>
</gene>